<dbReference type="InParanoid" id="A0A1C7NPN2"/>
<accession>A0A1C7NPN2</accession>
<dbReference type="Gene3D" id="3.90.640.90">
    <property type="entry name" value="Anti-proliferative protein, N-terminal domain"/>
    <property type="match status" value="1"/>
</dbReference>
<proteinExistence type="inferred from homology"/>
<dbReference type="InterPro" id="IPR002087">
    <property type="entry name" value="Anti_prolifrtn"/>
</dbReference>
<comment type="similarity">
    <text evidence="1">Belongs to the BTG family.</text>
</comment>
<feature type="compositionally biased region" description="Polar residues" evidence="2">
    <location>
        <begin position="128"/>
        <end position="137"/>
    </location>
</feature>
<dbReference type="PRINTS" id="PR00310">
    <property type="entry name" value="ANTIPRLFBTG1"/>
</dbReference>
<dbReference type="InterPro" id="IPR033332">
    <property type="entry name" value="BTG"/>
</dbReference>
<name>A0A1C7NPN2_9FUNG</name>
<dbReference type="Pfam" id="PF07742">
    <property type="entry name" value="BTG"/>
    <property type="match status" value="1"/>
</dbReference>
<dbReference type="GO" id="GO:0005737">
    <property type="term" value="C:cytoplasm"/>
    <property type="evidence" value="ECO:0007669"/>
    <property type="project" value="TreeGrafter"/>
</dbReference>
<dbReference type="STRING" id="101091.A0A1C7NPN2"/>
<evidence type="ECO:0000259" key="3">
    <source>
        <dbReference type="SMART" id="SM00099"/>
    </source>
</evidence>
<feature type="domain" description="Anti-proliferative protein" evidence="3">
    <location>
        <begin position="1"/>
        <end position="107"/>
    </location>
</feature>
<dbReference type="PANTHER" id="PTHR22978">
    <property type="entry name" value="B-CELL TRANSLOCATION GENE"/>
    <property type="match status" value="1"/>
</dbReference>
<dbReference type="Proteomes" id="UP000093000">
    <property type="component" value="Unassembled WGS sequence"/>
</dbReference>
<protein>
    <submittedName>
        <fullName evidence="4">Protein BTG1</fullName>
    </submittedName>
</protein>
<dbReference type="PANTHER" id="PTHR22978:SF22">
    <property type="entry name" value="BTG FAMILY PROTEIN"/>
    <property type="match status" value="1"/>
</dbReference>
<dbReference type="OrthoDB" id="19928at2759"/>
<dbReference type="SMART" id="SM00099">
    <property type="entry name" value="btg1"/>
    <property type="match status" value="1"/>
</dbReference>
<evidence type="ECO:0000313" key="4">
    <source>
        <dbReference type="EMBL" id="OBZ90859.1"/>
    </source>
</evidence>
<reference evidence="4 5" key="1">
    <citation type="submission" date="2016-03" db="EMBL/GenBank/DDBJ databases">
        <title>Choanephora cucurbitarum.</title>
        <authorList>
            <person name="Min B."/>
            <person name="Park H."/>
            <person name="Park J.-H."/>
            <person name="Shin H.-D."/>
            <person name="Choi I.-G."/>
        </authorList>
    </citation>
    <scope>NUCLEOTIDE SEQUENCE [LARGE SCALE GENOMIC DNA]</scope>
    <source>
        <strain evidence="4 5">KUS-F28377</strain>
    </source>
</reference>
<feature type="region of interest" description="Disordered" evidence="2">
    <location>
        <begin position="117"/>
        <end position="155"/>
    </location>
</feature>
<sequence length="176" mass="20294">MHIEINQAAEFLGRFLQPKIDAESIQNFKHSLMELLAQRFTNHWDAQQPYRGNGYRAISNFHGQLDPIIIKACDKATCSIHLVHSNLPRDFVLWIDPYNVSYRVGDHGNIMTLYEDDPRKPHPPKASFLQSTPSTPIRMSPPSSPETRVKKMNKAHQPSPLSYYYEQSDENMVMVN</sequence>
<dbReference type="AlphaFoldDB" id="A0A1C7NPN2"/>
<dbReference type="SUPFAM" id="SSF160696">
    <property type="entry name" value="BTG domain-like"/>
    <property type="match status" value="1"/>
</dbReference>
<dbReference type="EMBL" id="LUGH01000031">
    <property type="protein sequence ID" value="OBZ90859.1"/>
    <property type="molecule type" value="Genomic_DNA"/>
</dbReference>
<comment type="caution">
    <text evidence="4">The sequence shown here is derived from an EMBL/GenBank/DDBJ whole genome shotgun (WGS) entry which is preliminary data.</text>
</comment>
<evidence type="ECO:0000256" key="2">
    <source>
        <dbReference type="SAM" id="MobiDB-lite"/>
    </source>
</evidence>
<keyword evidence="5" id="KW-1185">Reference proteome</keyword>
<dbReference type="InterPro" id="IPR036054">
    <property type="entry name" value="BTG-like_sf"/>
</dbReference>
<dbReference type="GO" id="GO:0005634">
    <property type="term" value="C:nucleus"/>
    <property type="evidence" value="ECO:0007669"/>
    <property type="project" value="TreeGrafter"/>
</dbReference>
<organism evidence="4 5">
    <name type="scientific">Choanephora cucurbitarum</name>
    <dbReference type="NCBI Taxonomy" id="101091"/>
    <lineage>
        <taxon>Eukaryota</taxon>
        <taxon>Fungi</taxon>
        <taxon>Fungi incertae sedis</taxon>
        <taxon>Mucoromycota</taxon>
        <taxon>Mucoromycotina</taxon>
        <taxon>Mucoromycetes</taxon>
        <taxon>Mucorales</taxon>
        <taxon>Mucorineae</taxon>
        <taxon>Choanephoraceae</taxon>
        <taxon>Choanephoroideae</taxon>
        <taxon>Choanephora</taxon>
    </lineage>
</organism>
<gene>
    <name evidence="4" type="primary">BTG1</name>
    <name evidence="4" type="ORF">A0J61_01083</name>
</gene>
<evidence type="ECO:0000313" key="5">
    <source>
        <dbReference type="Proteomes" id="UP000093000"/>
    </source>
</evidence>
<evidence type="ECO:0000256" key="1">
    <source>
        <dbReference type="ARBA" id="ARBA00007989"/>
    </source>
</evidence>